<dbReference type="GeneID" id="33555471"/>
<sequence>VLPIMAYSHNDEMQGENALALALSLGFSSIEIDLPLPGQDSTYQLVVGHRESDLNERSLAHTYLNPLLTTLNERNEGKNVSAGQWTGLYESRPRAQVQLVIDFKSHGEAMWPYLVSALEPLRTAGFLTTYHVESKRWSAGPLIVVGTGNAPLSEIYHAPHRDIFYDAPLMNLEEPVTIPASSARDEVTFQWTPDISPMASAKFPAMYHLGMELPPWSFIEKWLRGYTDEARRRGIKSRWWGTARMTQGIRKRLWMMISRGGADWLGGDDLPELAQWIRSS</sequence>
<protein>
    <recommendedName>
        <fullName evidence="3">PLC-like phosphodiesterase</fullName>
    </recommendedName>
</protein>
<dbReference type="AlphaFoldDB" id="A0A1Y1U7I9"/>
<dbReference type="RefSeq" id="XP_021868287.1">
    <property type="nucleotide sequence ID" value="XM_022013663.1"/>
</dbReference>
<name>A0A1Y1U7I9_9TREE</name>
<reference evidence="1 2" key="1">
    <citation type="submission" date="2017-03" db="EMBL/GenBank/DDBJ databases">
        <title>Widespread Adenine N6-methylation of Active Genes in Fungi.</title>
        <authorList>
            <consortium name="DOE Joint Genome Institute"/>
            <person name="Mondo S.J."/>
            <person name="Dannebaum R.O."/>
            <person name="Kuo R.C."/>
            <person name="Louie K.B."/>
            <person name="Bewick A.J."/>
            <person name="Labutti K."/>
            <person name="Haridas S."/>
            <person name="Kuo A."/>
            <person name="Salamov A."/>
            <person name="Ahrendt S.R."/>
            <person name="Lau R."/>
            <person name="Bowen B.P."/>
            <person name="Lipzen A."/>
            <person name="Sullivan W."/>
            <person name="Andreopoulos W.B."/>
            <person name="Clum A."/>
            <person name="Lindquist E."/>
            <person name="Daum C."/>
            <person name="Northen T.R."/>
            <person name="Ramamoorthy G."/>
            <person name="Schmitz R.J."/>
            <person name="Gryganskyi A."/>
            <person name="Culley D."/>
            <person name="Magnuson J."/>
            <person name="James T.Y."/>
            <person name="O'Malley M.A."/>
            <person name="Stajich J.E."/>
            <person name="Spatafora J.W."/>
            <person name="Visel A."/>
            <person name="Grigoriev I.V."/>
        </authorList>
    </citation>
    <scope>NUCLEOTIDE SEQUENCE [LARGE SCALE GENOMIC DNA]</scope>
    <source>
        <strain evidence="1 2">NRRL Y-17943</strain>
    </source>
</reference>
<keyword evidence="2" id="KW-1185">Reference proteome</keyword>
<comment type="caution">
    <text evidence="1">The sequence shown here is derived from an EMBL/GenBank/DDBJ whole genome shotgun (WGS) entry which is preliminary data.</text>
</comment>
<gene>
    <name evidence="1" type="ORF">BD324DRAFT_584166</name>
</gene>
<organism evidence="1 2">
    <name type="scientific">Kockovaella imperatae</name>
    <dbReference type="NCBI Taxonomy" id="4999"/>
    <lineage>
        <taxon>Eukaryota</taxon>
        <taxon>Fungi</taxon>
        <taxon>Dikarya</taxon>
        <taxon>Basidiomycota</taxon>
        <taxon>Agaricomycotina</taxon>
        <taxon>Tremellomycetes</taxon>
        <taxon>Tremellales</taxon>
        <taxon>Cuniculitremaceae</taxon>
        <taxon>Kockovaella</taxon>
    </lineage>
</organism>
<dbReference type="PANTHER" id="PTHR31571:SF1">
    <property type="entry name" value="ALTERED INHERITANCE OF MITOCHONDRIA PROTEIN 6"/>
    <property type="match status" value="1"/>
</dbReference>
<dbReference type="EMBL" id="NBSH01000016">
    <property type="protein sequence ID" value="ORX33999.1"/>
    <property type="molecule type" value="Genomic_DNA"/>
</dbReference>
<feature type="non-terminal residue" evidence="1">
    <location>
        <position position="1"/>
    </location>
</feature>
<evidence type="ECO:0000313" key="1">
    <source>
        <dbReference type="EMBL" id="ORX33999.1"/>
    </source>
</evidence>
<dbReference type="InterPro" id="IPR051236">
    <property type="entry name" value="HAT_RTT109-like"/>
</dbReference>
<dbReference type="OrthoDB" id="4153866at2759"/>
<dbReference type="STRING" id="4999.A0A1Y1U7I9"/>
<dbReference type="PANTHER" id="PTHR31571">
    <property type="entry name" value="ALTERED INHERITANCE OF MITOCHONDRIA PROTEIN 6"/>
    <property type="match status" value="1"/>
</dbReference>
<evidence type="ECO:0000313" key="2">
    <source>
        <dbReference type="Proteomes" id="UP000193218"/>
    </source>
</evidence>
<dbReference type="InParanoid" id="A0A1Y1U7I9"/>
<evidence type="ECO:0008006" key="3">
    <source>
        <dbReference type="Google" id="ProtNLM"/>
    </source>
</evidence>
<proteinExistence type="predicted"/>
<dbReference type="Proteomes" id="UP000193218">
    <property type="component" value="Unassembled WGS sequence"/>
</dbReference>
<accession>A0A1Y1U7I9</accession>